<organism evidence="2 3">
    <name type="scientific">Simiduia aestuariiviva</name>
    <dbReference type="NCBI Taxonomy" id="1510459"/>
    <lineage>
        <taxon>Bacteria</taxon>
        <taxon>Pseudomonadati</taxon>
        <taxon>Pseudomonadota</taxon>
        <taxon>Gammaproteobacteria</taxon>
        <taxon>Cellvibrionales</taxon>
        <taxon>Cellvibrionaceae</taxon>
        <taxon>Simiduia</taxon>
    </lineage>
</organism>
<dbReference type="InterPro" id="IPR011032">
    <property type="entry name" value="GroES-like_sf"/>
</dbReference>
<dbReference type="PANTHER" id="PTHR44013">
    <property type="entry name" value="ZINC-TYPE ALCOHOL DEHYDROGENASE-LIKE PROTEIN C16A3.02C"/>
    <property type="match status" value="1"/>
</dbReference>
<sequence length="317" mass="33814">MKAAIWTAYGTPDVLQVQEVDKPIPKDNEVLIRIAASTVTAGDSRMRRCDVPSGFWLPSRLAFGLFKPRKTITGMDFSGEVVAVGKGVSLFKTGDRVFGSTGMALGTNAEYTCIAENKSIINIPNSISHTDAVALIFGGITALHFLTGRIKQGSKVLINGASGSVGSAAVQLAKSFGAEITGICSGGNRDLVLSLGADKVIDYTKNEFANDVVVYDVILDAVGNLSYAGCKKSLSKSGILILINAGLGTIISSLFNRQVICGVAVESKERLHEILRLYESKQLMPVIDKTYPLEKIAEAHRHVDTGHKKGNVVITTE</sequence>
<accession>A0A839UHR7</accession>
<dbReference type="Gene3D" id="3.90.180.10">
    <property type="entry name" value="Medium-chain alcohol dehydrogenases, catalytic domain"/>
    <property type="match status" value="1"/>
</dbReference>
<dbReference type="InterPro" id="IPR013154">
    <property type="entry name" value="ADH-like_N"/>
</dbReference>
<dbReference type="GO" id="GO:0016491">
    <property type="term" value="F:oxidoreductase activity"/>
    <property type="evidence" value="ECO:0007669"/>
    <property type="project" value="InterPro"/>
</dbReference>
<dbReference type="InterPro" id="IPR020843">
    <property type="entry name" value="ER"/>
</dbReference>
<dbReference type="InterPro" id="IPR052733">
    <property type="entry name" value="Chloroplast_QOR"/>
</dbReference>
<name>A0A839UHR7_9GAMM</name>
<dbReference type="EMBL" id="JACHXZ010000001">
    <property type="protein sequence ID" value="MBB3167402.1"/>
    <property type="molecule type" value="Genomic_DNA"/>
</dbReference>
<dbReference type="Proteomes" id="UP000559987">
    <property type="component" value="Unassembled WGS sequence"/>
</dbReference>
<evidence type="ECO:0000313" key="2">
    <source>
        <dbReference type="EMBL" id="MBB3167402.1"/>
    </source>
</evidence>
<keyword evidence="3" id="KW-1185">Reference proteome</keyword>
<dbReference type="InterPro" id="IPR036291">
    <property type="entry name" value="NAD(P)-bd_dom_sf"/>
</dbReference>
<protein>
    <submittedName>
        <fullName evidence="2">NADPH:quinone reductase-like Zn-dependent oxidoreductase</fullName>
    </submittedName>
</protein>
<dbReference type="AlphaFoldDB" id="A0A839UHR7"/>
<dbReference type="RefSeq" id="WP_183908089.1">
    <property type="nucleotide sequence ID" value="NZ_JACHXZ010000001.1"/>
</dbReference>
<dbReference type="SUPFAM" id="SSF50129">
    <property type="entry name" value="GroES-like"/>
    <property type="match status" value="1"/>
</dbReference>
<dbReference type="SUPFAM" id="SSF51735">
    <property type="entry name" value="NAD(P)-binding Rossmann-fold domains"/>
    <property type="match status" value="1"/>
</dbReference>
<evidence type="ECO:0000259" key="1">
    <source>
        <dbReference type="SMART" id="SM00829"/>
    </source>
</evidence>
<dbReference type="Pfam" id="PF08240">
    <property type="entry name" value="ADH_N"/>
    <property type="match status" value="1"/>
</dbReference>
<dbReference type="PANTHER" id="PTHR44013:SF1">
    <property type="entry name" value="ZINC-TYPE ALCOHOL DEHYDROGENASE-LIKE PROTEIN C16A3.02C"/>
    <property type="match status" value="1"/>
</dbReference>
<evidence type="ECO:0000313" key="3">
    <source>
        <dbReference type="Proteomes" id="UP000559987"/>
    </source>
</evidence>
<proteinExistence type="predicted"/>
<reference evidence="2 3" key="1">
    <citation type="submission" date="2020-08" db="EMBL/GenBank/DDBJ databases">
        <title>Genomic Encyclopedia of Type Strains, Phase III (KMG-III): the genomes of soil and plant-associated and newly described type strains.</title>
        <authorList>
            <person name="Whitman W."/>
        </authorList>
    </citation>
    <scope>NUCLEOTIDE SEQUENCE [LARGE SCALE GENOMIC DNA]</scope>
    <source>
        <strain evidence="2 3">CECT 8571</strain>
    </source>
</reference>
<comment type="caution">
    <text evidence="2">The sequence shown here is derived from an EMBL/GenBank/DDBJ whole genome shotgun (WGS) entry which is preliminary data.</text>
</comment>
<dbReference type="CDD" id="cd08267">
    <property type="entry name" value="MDR1"/>
    <property type="match status" value="1"/>
</dbReference>
<dbReference type="SMART" id="SM00829">
    <property type="entry name" value="PKS_ER"/>
    <property type="match status" value="1"/>
</dbReference>
<dbReference type="Pfam" id="PF13602">
    <property type="entry name" value="ADH_zinc_N_2"/>
    <property type="match status" value="1"/>
</dbReference>
<feature type="domain" description="Enoyl reductase (ER)" evidence="1">
    <location>
        <begin position="10"/>
        <end position="314"/>
    </location>
</feature>
<gene>
    <name evidence="2" type="ORF">FHS30_000578</name>
</gene>
<dbReference type="Gene3D" id="3.40.50.720">
    <property type="entry name" value="NAD(P)-binding Rossmann-like Domain"/>
    <property type="match status" value="1"/>
</dbReference>